<proteinExistence type="predicted"/>
<comment type="caution">
    <text evidence="1">The sequence shown here is derived from an EMBL/GenBank/DDBJ whole genome shotgun (WGS) entry which is preliminary data.</text>
</comment>
<evidence type="ECO:0008006" key="3">
    <source>
        <dbReference type="Google" id="ProtNLM"/>
    </source>
</evidence>
<evidence type="ECO:0000313" key="2">
    <source>
        <dbReference type="Proteomes" id="UP001210380"/>
    </source>
</evidence>
<protein>
    <recommendedName>
        <fullName evidence="3">Excreted virulence factor EspC (Type VII ESX diderm)</fullName>
    </recommendedName>
</protein>
<dbReference type="Proteomes" id="UP001210380">
    <property type="component" value="Unassembled WGS sequence"/>
</dbReference>
<gene>
    <name evidence="1" type="ORF">OU415_31810</name>
</gene>
<name>A0ABT4V7V9_9PSEU</name>
<accession>A0ABT4V7V9</accession>
<sequence>MGHNGFRVDLGALADAEEGIRGAVSEIGGMAGWGNEAMGKQGMGLKGYALNSSSLLGNDLLGAALIQFGQSWEWGIRYLVEDGQAAVDALGEARASYQQMDGQAVQELLRGAGA</sequence>
<reference evidence="1 2" key="1">
    <citation type="submission" date="2022-11" db="EMBL/GenBank/DDBJ databases">
        <title>Draft genome sequence of Saccharopolyspora sp. WRP15-2 isolated from rhizosphere soils of wild rice in Thailand.</title>
        <authorList>
            <person name="Duangmal K."/>
            <person name="Kammanee S."/>
            <person name="Muangham S."/>
        </authorList>
    </citation>
    <scope>NUCLEOTIDE SEQUENCE [LARGE SCALE GENOMIC DNA]</scope>
    <source>
        <strain evidence="1 2">WRP15-2</strain>
    </source>
</reference>
<dbReference type="RefSeq" id="WP_270953185.1">
    <property type="nucleotide sequence ID" value="NZ_JAQGLA010000085.1"/>
</dbReference>
<dbReference type="EMBL" id="JAQGLA010000085">
    <property type="protein sequence ID" value="MDA3630051.1"/>
    <property type="molecule type" value="Genomic_DNA"/>
</dbReference>
<evidence type="ECO:0000313" key="1">
    <source>
        <dbReference type="EMBL" id="MDA3630051.1"/>
    </source>
</evidence>
<organism evidence="1 2">
    <name type="scientific">Saccharopolyspora oryzae</name>
    <dbReference type="NCBI Taxonomy" id="2997343"/>
    <lineage>
        <taxon>Bacteria</taxon>
        <taxon>Bacillati</taxon>
        <taxon>Actinomycetota</taxon>
        <taxon>Actinomycetes</taxon>
        <taxon>Pseudonocardiales</taxon>
        <taxon>Pseudonocardiaceae</taxon>
        <taxon>Saccharopolyspora</taxon>
    </lineage>
</organism>
<keyword evidence="2" id="KW-1185">Reference proteome</keyword>